<name>A0ABX8CHD8_9CHLA</name>
<dbReference type="NCBIfam" id="TIGR01133">
    <property type="entry name" value="murG"/>
    <property type="match status" value="1"/>
</dbReference>
<keyword evidence="6 10" id="KW-0573">Peptidoglycan synthesis</keyword>
<keyword evidence="1 10" id="KW-1003">Cell membrane</keyword>
<evidence type="ECO:0000256" key="6">
    <source>
        <dbReference type="ARBA" id="ARBA00022984"/>
    </source>
</evidence>
<dbReference type="EC" id="2.4.1.227" evidence="10"/>
<accession>A0ABX8CHD8</accession>
<dbReference type="GO" id="GO:0016757">
    <property type="term" value="F:glycosyltransferase activity"/>
    <property type="evidence" value="ECO:0007669"/>
    <property type="project" value="UniProtKB-KW"/>
</dbReference>
<keyword evidence="3 10" id="KW-0328">Glycosyltransferase</keyword>
<dbReference type="Proteomes" id="UP000680625">
    <property type="component" value="Chromosome"/>
</dbReference>
<evidence type="ECO:0000256" key="4">
    <source>
        <dbReference type="ARBA" id="ARBA00022679"/>
    </source>
</evidence>
<keyword evidence="8 10" id="KW-0131">Cell cycle</keyword>
<dbReference type="InterPro" id="IPR007235">
    <property type="entry name" value="Glyco_trans_28_C"/>
</dbReference>
<dbReference type="Gene3D" id="3.40.50.2000">
    <property type="entry name" value="Glycogen Phosphorylase B"/>
    <property type="match status" value="2"/>
</dbReference>
<dbReference type="EMBL" id="CP060791">
    <property type="protein sequence ID" value="QVE49391.1"/>
    <property type="molecule type" value="Genomic_DNA"/>
</dbReference>
<feature type="domain" description="Glycosyl transferase family 28 C-terminal" evidence="12">
    <location>
        <begin position="184"/>
        <end position="330"/>
    </location>
</feature>
<dbReference type="RefSeq" id="WP_213241578.1">
    <property type="nucleotide sequence ID" value="NZ_CP060791.1"/>
</dbReference>
<sequence>MMKKINKIALAVGGSGGHIVPALATREAFCKEGIDVLLLGKGLDNHPNLYEQDVHYKEIPSGLPVISNPLMAIRRTCSLYKGYKKAKKELMIFDPDVVIGFGSYHSLPVLVAALKKKIPIFLHEQNLVPGKVNRLFSRFAKGVGVSFSPVTRNFRCPSQEISLPKRAFSSFSPIVERLTSHSPTVCVVGGSQGAKTLNDYVPSALVDVAKDYPNMYVHHIAGPKGDVVSIQHVYSRGDVSFCVKHFEQDMLNVLLSSDLVISRAGATILDELLWAQSPSILIPYPGAYGHQEENAKFLVYTIGGGSMILEKQLSQEVLTKNILLALDSETIKNRREALRAYYHNKSSKSFYQFICECL</sequence>
<proteinExistence type="inferred from homology"/>
<dbReference type="PANTHER" id="PTHR21015:SF22">
    <property type="entry name" value="GLYCOSYLTRANSFERASE"/>
    <property type="match status" value="1"/>
</dbReference>
<keyword evidence="7 10" id="KW-0472">Membrane</keyword>
<feature type="binding site" evidence="10">
    <location>
        <begin position="15"/>
        <end position="17"/>
    </location>
    <ligand>
        <name>UDP-N-acetyl-alpha-D-glucosamine</name>
        <dbReference type="ChEBI" id="CHEBI:57705"/>
    </ligand>
</feature>
<evidence type="ECO:0000256" key="7">
    <source>
        <dbReference type="ARBA" id="ARBA00023136"/>
    </source>
</evidence>
<evidence type="ECO:0000313" key="14">
    <source>
        <dbReference type="Proteomes" id="UP000680625"/>
    </source>
</evidence>
<keyword evidence="9 10" id="KW-0961">Cell wall biogenesis/degradation</keyword>
<comment type="similarity">
    <text evidence="10">Belongs to the glycosyltransferase 28 family. MurG subfamily.</text>
</comment>
<keyword evidence="5 10" id="KW-0133">Cell shape</keyword>
<evidence type="ECO:0000256" key="9">
    <source>
        <dbReference type="ARBA" id="ARBA00023316"/>
    </source>
</evidence>
<evidence type="ECO:0000256" key="1">
    <source>
        <dbReference type="ARBA" id="ARBA00022475"/>
    </source>
</evidence>
<dbReference type="CDD" id="cd03785">
    <property type="entry name" value="GT28_MurG"/>
    <property type="match status" value="1"/>
</dbReference>
<organism evidence="13 14">
    <name type="scientific">Chlamydia crocodili</name>
    <dbReference type="NCBI Taxonomy" id="2766982"/>
    <lineage>
        <taxon>Bacteria</taxon>
        <taxon>Pseudomonadati</taxon>
        <taxon>Chlamydiota</taxon>
        <taxon>Chlamydiia</taxon>
        <taxon>Chlamydiales</taxon>
        <taxon>Chlamydiaceae</taxon>
        <taxon>Chlamydia/Chlamydophila group</taxon>
        <taxon>Chlamydia</taxon>
    </lineage>
</organism>
<reference evidence="13 14" key="1">
    <citation type="submission" date="2020-08" db="EMBL/GenBank/DDBJ databases">
        <title>Isolation and characterization of novel Chlamydia from Siamese crocodiles (Crocodylus siamensis).</title>
        <authorList>
            <person name="Sariya L."/>
        </authorList>
    </citation>
    <scope>NUCLEOTIDE SEQUENCE [LARGE SCALE GENOMIC DNA]</scope>
    <source>
        <strain evidence="13 14">No. 12</strain>
    </source>
</reference>
<comment type="pathway">
    <text evidence="10">Cell wall biogenesis; peptidoglycan biosynthesis.</text>
</comment>
<feature type="domain" description="Glycosyltransferase family 28 N-terminal" evidence="11">
    <location>
        <begin position="8"/>
        <end position="143"/>
    </location>
</feature>
<dbReference type="HAMAP" id="MF_00033">
    <property type="entry name" value="MurG"/>
    <property type="match status" value="1"/>
</dbReference>
<evidence type="ECO:0000256" key="2">
    <source>
        <dbReference type="ARBA" id="ARBA00022618"/>
    </source>
</evidence>
<dbReference type="SUPFAM" id="SSF53756">
    <property type="entry name" value="UDP-Glycosyltransferase/glycogen phosphorylase"/>
    <property type="match status" value="1"/>
</dbReference>
<protein>
    <recommendedName>
        <fullName evidence="10">UDP-N-acetylglucosamine--N-acetylmuramyl-(pentapeptide) pyrophosphoryl-undecaprenol N-acetylglucosamine transferase</fullName>
        <ecNumber evidence="10">2.4.1.227</ecNumber>
    </recommendedName>
    <alternativeName>
        <fullName evidence="10">Undecaprenyl-PP-MurNAc-pentapeptide-UDPGlcNAc GlcNAc transferase</fullName>
    </alternativeName>
</protein>
<feature type="binding site" evidence="10">
    <location>
        <position position="126"/>
    </location>
    <ligand>
        <name>UDP-N-acetyl-alpha-D-glucosamine</name>
        <dbReference type="ChEBI" id="CHEBI:57705"/>
    </ligand>
</feature>
<evidence type="ECO:0000256" key="3">
    <source>
        <dbReference type="ARBA" id="ARBA00022676"/>
    </source>
</evidence>
<dbReference type="InterPro" id="IPR004276">
    <property type="entry name" value="GlycoTrans_28_N"/>
</dbReference>
<comment type="catalytic activity">
    <reaction evidence="10">
        <text>di-trans,octa-cis-undecaprenyl diphospho-N-acetyl-alpha-D-muramoyl-L-alanyl-D-glutamyl-meso-2,6-diaminopimeloyl-D-alanyl-D-alanine + UDP-N-acetyl-alpha-D-glucosamine = di-trans,octa-cis-undecaprenyl diphospho-[N-acetyl-alpha-D-glucosaminyl-(1-&gt;4)]-N-acetyl-alpha-D-muramoyl-L-alanyl-D-glutamyl-meso-2,6-diaminopimeloyl-D-alanyl-D-alanine + UDP + H(+)</text>
        <dbReference type="Rhea" id="RHEA:31227"/>
        <dbReference type="ChEBI" id="CHEBI:15378"/>
        <dbReference type="ChEBI" id="CHEBI:57705"/>
        <dbReference type="ChEBI" id="CHEBI:58223"/>
        <dbReference type="ChEBI" id="CHEBI:61387"/>
        <dbReference type="ChEBI" id="CHEBI:61388"/>
        <dbReference type="EC" id="2.4.1.227"/>
    </reaction>
</comment>
<dbReference type="Pfam" id="PF04101">
    <property type="entry name" value="Glyco_tran_28_C"/>
    <property type="match status" value="1"/>
</dbReference>
<evidence type="ECO:0000259" key="11">
    <source>
        <dbReference type="Pfam" id="PF03033"/>
    </source>
</evidence>
<evidence type="ECO:0000256" key="5">
    <source>
        <dbReference type="ARBA" id="ARBA00022960"/>
    </source>
</evidence>
<dbReference type="Pfam" id="PF03033">
    <property type="entry name" value="Glyco_transf_28"/>
    <property type="match status" value="1"/>
</dbReference>
<comment type="caution">
    <text evidence="10">Lacks conserved residue(s) required for the propagation of feature annotation.</text>
</comment>
<gene>
    <name evidence="10 13" type="primary">murG</name>
    <name evidence="13" type="ORF">H9Q19_01615</name>
</gene>
<evidence type="ECO:0000256" key="8">
    <source>
        <dbReference type="ARBA" id="ARBA00023306"/>
    </source>
</evidence>
<keyword evidence="14" id="KW-1185">Reference proteome</keyword>
<feature type="binding site" evidence="10">
    <location>
        <position position="291"/>
    </location>
    <ligand>
        <name>UDP-N-acetyl-alpha-D-glucosamine</name>
        <dbReference type="ChEBI" id="CHEBI:57705"/>
    </ligand>
</feature>
<comment type="function">
    <text evidence="10">Cell wall formation. Catalyzes the transfer of a GlcNAc subunit on undecaprenyl-pyrophosphoryl-MurNAc-pentapeptide (lipid intermediate I) to form undecaprenyl-pyrophosphoryl-MurNAc-(pentapeptide)GlcNAc (lipid intermediate II).</text>
</comment>
<keyword evidence="4 10" id="KW-0808">Transferase</keyword>
<dbReference type="PANTHER" id="PTHR21015">
    <property type="entry name" value="UDP-N-ACETYLGLUCOSAMINE--N-ACETYLMURAMYL-(PENTAPEPTIDE) PYROPHOSPHORYL-UNDECAPRENOL N-ACETYLGLUCOSAMINE TRANSFERASE 1"/>
    <property type="match status" value="1"/>
</dbReference>
<dbReference type="GeneID" id="301704288"/>
<comment type="subcellular location">
    <subcellularLocation>
        <location evidence="10">Cell membrane</location>
        <topology evidence="10">Peripheral membrane protein</topology>
        <orientation evidence="10">Cytoplasmic side</orientation>
    </subcellularLocation>
</comment>
<dbReference type="PROSITE" id="PS50890">
    <property type="entry name" value="PUA"/>
    <property type="match status" value="1"/>
</dbReference>
<evidence type="ECO:0000256" key="10">
    <source>
        <dbReference type="HAMAP-Rule" id="MF_00033"/>
    </source>
</evidence>
<evidence type="ECO:0000313" key="13">
    <source>
        <dbReference type="EMBL" id="QVE49391.1"/>
    </source>
</evidence>
<feature type="binding site" evidence="10">
    <location>
        <position position="191"/>
    </location>
    <ligand>
        <name>UDP-N-acetyl-alpha-D-glucosamine</name>
        <dbReference type="ChEBI" id="CHEBI:57705"/>
    </ligand>
</feature>
<keyword evidence="2 10" id="KW-0132">Cell division</keyword>
<evidence type="ECO:0000259" key="12">
    <source>
        <dbReference type="Pfam" id="PF04101"/>
    </source>
</evidence>
<dbReference type="InterPro" id="IPR006009">
    <property type="entry name" value="GlcNAc_MurG"/>
</dbReference>